<dbReference type="KEGG" id="daw:HS1_000787"/>
<feature type="transmembrane region" description="Helical" evidence="1">
    <location>
        <begin position="128"/>
        <end position="149"/>
    </location>
</feature>
<feature type="transmembrane region" description="Helical" evidence="1">
    <location>
        <begin position="379"/>
        <end position="403"/>
    </location>
</feature>
<feature type="transmembrane region" description="Helical" evidence="1">
    <location>
        <begin position="28"/>
        <end position="49"/>
    </location>
</feature>
<feature type="transmembrane region" description="Helical" evidence="1">
    <location>
        <begin position="486"/>
        <end position="505"/>
    </location>
</feature>
<evidence type="ECO:0000313" key="3">
    <source>
        <dbReference type="Proteomes" id="UP000070560"/>
    </source>
</evidence>
<gene>
    <name evidence="2" type="ORF">HS1_000787</name>
</gene>
<dbReference type="Proteomes" id="UP000070560">
    <property type="component" value="Chromosome"/>
</dbReference>
<feature type="transmembrane region" description="Helical" evidence="1">
    <location>
        <begin position="339"/>
        <end position="356"/>
    </location>
</feature>
<evidence type="ECO:0000256" key="1">
    <source>
        <dbReference type="SAM" id="Phobius"/>
    </source>
</evidence>
<dbReference type="AlphaFoldDB" id="A0A7U4THU9"/>
<evidence type="ECO:0000313" key="2">
    <source>
        <dbReference type="EMBL" id="AMM40591.1"/>
    </source>
</evidence>
<keyword evidence="3" id="KW-1185">Reference proteome</keyword>
<feature type="transmembrane region" description="Helical" evidence="1">
    <location>
        <begin position="296"/>
        <end position="327"/>
    </location>
</feature>
<feature type="transmembrane region" description="Helical" evidence="1">
    <location>
        <begin position="456"/>
        <end position="474"/>
    </location>
</feature>
<sequence length="614" mass="70872">MIAFVIFINLLFISVLYSVRNVKGMNPYFIYFHIVGMVLISFIYLYTTIKQELRPFEVGELVKKTLGLIILLLSIVIVSWFAHLLPYGSIFLVLFSSTIAGYISFIVLKKHQKKQKISELKNIFRLEIAKDAYILLIIFLFGFLLRLLVFGLPKIPIGYDVPMYLLQAIKGVEMPFFSLLKKGLLFSKNPYLDTVNFATLWLGLTAKILNLLGLDLLFIPKIIIPLIDSFSILALYFLVKSLTNKKTALYSSLVFATLPGELLFSDLYKEIFGKFWLILSLGIFVNYIKKRSFIKVLFFLISIFFLWKTAITAFAKMVIFSVAYITYLILSKKLNKAELITFSFMCLILLGVIYLYKNNELMMNLLPHKSSNAQIITPYTYYAFPIIALTNMTAFLITIFYFFRVYTYKGLSHEEISALSFSLPIFLSLIIVNFFISTLLGYHIFPSTPYLYNLRFSIYMDIPLAIITGLFLYNTSINIKEKNLKIGLIFTLLLLLFVDFGLTACKKMTIHKPRLTQFISADVYDKLQSLSIKVYDNVICVGKFDWTLENASNYSFGNWIKYLIYSKTGKEPIMIGSIDELKNMKFKDNEKVLVLDCQGKDIKHIFIYNHKQKG</sequence>
<name>A0A7U4THU9_DESA2</name>
<keyword evidence="1" id="KW-0472">Membrane</keyword>
<feature type="transmembrane region" description="Helical" evidence="1">
    <location>
        <begin position="61"/>
        <end position="81"/>
    </location>
</feature>
<reference evidence="2 3" key="1">
    <citation type="submission" date="2015-10" db="EMBL/GenBank/DDBJ databases">
        <title>Candidatus Desulfofervidus auxilii, a hydrogenotrophic sulfate-reducing bacterium involved in the thermophilic anaerobic oxidation of methane.</title>
        <authorList>
            <person name="Krukenberg V."/>
            <person name="Richter M."/>
            <person name="Wegener G."/>
        </authorList>
    </citation>
    <scope>NUCLEOTIDE SEQUENCE [LARGE SCALE GENOMIC DNA]</scope>
    <source>
        <strain evidence="2 3">HS1</strain>
    </source>
</reference>
<dbReference type="EMBL" id="CP013015">
    <property type="protein sequence ID" value="AMM40591.1"/>
    <property type="molecule type" value="Genomic_DNA"/>
</dbReference>
<organism evidence="2 3">
    <name type="scientific">Desulfofervidus auxilii</name>
    <dbReference type="NCBI Taxonomy" id="1621989"/>
    <lineage>
        <taxon>Bacteria</taxon>
        <taxon>Pseudomonadati</taxon>
        <taxon>Thermodesulfobacteriota</taxon>
        <taxon>Candidatus Desulfofervidia</taxon>
        <taxon>Candidatus Desulfofervidales</taxon>
        <taxon>Candidatus Desulfofervidaceae</taxon>
        <taxon>Candidatus Desulfofervidus</taxon>
    </lineage>
</organism>
<feature type="transmembrane region" description="Helical" evidence="1">
    <location>
        <begin position="423"/>
        <end position="444"/>
    </location>
</feature>
<proteinExistence type="predicted"/>
<feature type="transmembrane region" description="Helical" evidence="1">
    <location>
        <begin position="218"/>
        <end position="239"/>
    </location>
</feature>
<protein>
    <submittedName>
        <fullName evidence="2">Membrane protein</fullName>
    </submittedName>
</protein>
<keyword evidence="1" id="KW-0812">Transmembrane</keyword>
<feature type="transmembrane region" description="Helical" evidence="1">
    <location>
        <begin position="87"/>
        <end position="108"/>
    </location>
</feature>
<keyword evidence="1" id="KW-1133">Transmembrane helix</keyword>
<accession>A0A7U4THU9</accession>